<keyword evidence="1" id="KW-0732">Signal</keyword>
<protein>
    <recommendedName>
        <fullName evidence="4">Histidine ammonia-lyase</fullName>
    </recommendedName>
</protein>
<accession>A0ABT5QWF0</accession>
<feature type="signal peptide" evidence="1">
    <location>
        <begin position="1"/>
        <end position="21"/>
    </location>
</feature>
<evidence type="ECO:0000256" key="1">
    <source>
        <dbReference type="SAM" id="SignalP"/>
    </source>
</evidence>
<name>A0ABT5QWF0_9GAMM</name>
<dbReference type="PROSITE" id="PS51257">
    <property type="entry name" value="PROKAR_LIPOPROTEIN"/>
    <property type="match status" value="1"/>
</dbReference>
<proteinExistence type="predicted"/>
<evidence type="ECO:0000313" key="2">
    <source>
        <dbReference type="EMBL" id="MDD1792334.1"/>
    </source>
</evidence>
<feature type="chain" id="PRO_5047058080" description="Histidine ammonia-lyase" evidence="1">
    <location>
        <begin position="22"/>
        <end position="326"/>
    </location>
</feature>
<dbReference type="Proteomes" id="UP001149400">
    <property type="component" value="Unassembled WGS sequence"/>
</dbReference>
<dbReference type="RefSeq" id="WP_274163243.1">
    <property type="nucleotide sequence ID" value="NZ_JAJUBC010000003.1"/>
</dbReference>
<keyword evidence="3" id="KW-1185">Reference proteome</keyword>
<reference evidence="2" key="1">
    <citation type="submission" date="2021-12" db="EMBL/GenBank/DDBJ databases">
        <title>Enterovibrio ZSDZ35 sp. nov. and Enterovibrio ZSDZ42 sp. nov., isolated from coastal seawater in Qingdao.</title>
        <authorList>
            <person name="Zhang P."/>
        </authorList>
    </citation>
    <scope>NUCLEOTIDE SEQUENCE</scope>
    <source>
        <strain evidence="2">ZSDZ42</strain>
    </source>
</reference>
<gene>
    <name evidence="2" type="ORF">LRP50_04240</name>
</gene>
<organism evidence="2 3">
    <name type="scientific">Enterovibrio gelatinilyticus</name>
    <dbReference type="NCBI Taxonomy" id="2899819"/>
    <lineage>
        <taxon>Bacteria</taxon>
        <taxon>Pseudomonadati</taxon>
        <taxon>Pseudomonadota</taxon>
        <taxon>Gammaproteobacteria</taxon>
        <taxon>Vibrionales</taxon>
        <taxon>Vibrionaceae</taxon>
        <taxon>Enterovibrio</taxon>
    </lineage>
</organism>
<sequence>MRAGSLSLAVTLGLSMAGCNSETFTIPSNPTPPTGPVAPTTSVSIYQSIDNCEFNAAQDVNNCPFKHGVYVLNLDPLQITDSEHKAVLQRVTNMMTWASKDVQSAFNTKTLVLGIIPSQDDVDPPSGANPTDAGEFAVELAMNGKSVVDGVELLFTQDAGINETEGPTAYQKMMQLFDYYIDSQTVAGDELDISYLAFNIAVPYIAAQANAQPIVLPHISKYDPCPYSNGQVAGCNDDPDPIHEAAGVDMNPGAVAGTVYEYMVEGAKTSPLGEIEISDGSSFVNKGVIGTDTPTLIPTQTLKSWENPAFIPMVDYLNKHFFVYKQ</sequence>
<dbReference type="EMBL" id="JAJUBC010000003">
    <property type="protein sequence ID" value="MDD1792334.1"/>
    <property type="molecule type" value="Genomic_DNA"/>
</dbReference>
<comment type="caution">
    <text evidence="2">The sequence shown here is derived from an EMBL/GenBank/DDBJ whole genome shotgun (WGS) entry which is preliminary data.</text>
</comment>
<evidence type="ECO:0008006" key="4">
    <source>
        <dbReference type="Google" id="ProtNLM"/>
    </source>
</evidence>
<evidence type="ECO:0000313" key="3">
    <source>
        <dbReference type="Proteomes" id="UP001149400"/>
    </source>
</evidence>